<dbReference type="InterPro" id="IPR036165">
    <property type="entry name" value="YefM-like_sf"/>
</dbReference>
<reference evidence="2" key="2">
    <citation type="submission" date="2021-04" db="EMBL/GenBank/DDBJ databases">
        <authorList>
            <person name="Gilroy R."/>
        </authorList>
    </citation>
    <scope>NUCLEOTIDE SEQUENCE</scope>
    <source>
        <strain evidence="2">ChiHjej12B11-14209</strain>
    </source>
</reference>
<organism evidence="2 3">
    <name type="scientific">Candidatus Olsenella pullistercoris</name>
    <dbReference type="NCBI Taxonomy" id="2838712"/>
    <lineage>
        <taxon>Bacteria</taxon>
        <taxon>Bacillati</taxon>
        <taxon>Actinomycetota</taxon>
        <taxon>Coriobacteriia</taxon>
        <taxon>Coriobacteriales</taxon>
        <taxon>Atopobiaceae</taxon>
        <taxon>Olsenella</taxon>
    </lineage>
</organism>
<comment type="caution">
    <text evidence="2">The sequence shown here is derived from an EMBL/GenBank/DDBJ whole genome shotgun (WGS) entry which is preliminary data.</text>
</comment>
<evidence type="ECO:0000256" key="1">
    <source>
        <dbReference type="ARBA" id="ARBA00009981"/>
    </source>
</evidence>
<dbReference type="AlphaFoldDB" id="A0A9D2EXJ4"/>
<protein>
    <submittedName>
        <fullName evidence="2">Uncharacterized protein</fullName>
    </submittedName>
</protein>
<sequence length="90" mass="9908">MTTLQRNPGQVKSAAQDSVVRITEQGVGAYVFCSEEAFERRIAAEREDAAFEARLSEAVGRGIADIEAGRFTTSVDDAFQRAAELRRERA</sequence>
<gene>
    <name evidence="2" type="ORF">IAA19_00325</name>
</gene>
<reference evidence="2" key="1">
    <citation type="journal article" date="2021" name="PeerJ">
        <title>Extensive microbial diversity within the chicken gut microbiome revealed by metagenomics and culture.</title>
        <authorList>
            <person name="Gilroy R."/>
            <person name="Ravi A."/>
            <person name="Getino M."/>
            <person name="Pursley I."/>
            <person name="Horton D.L."/>
            <person name="Alikhan N.F."/>
            <person name="Baker D."/>
            <person name="Gharbi K."/>
            <person name="Hall N."/>
            <person name="Watson M."/>
            <person name="Adriaenssens E.M."/>
            <person name="Foster-Nyarko E."/>
            <person name="Jarju S."/>
            <person name="Secka A."/>
            <person name="Antonio M."/>
            <person name="Oren A."/>
            <person name="Chaudhuri R.R."/>
            <person name="La Ragione R."/>
            <person name="Hildebrand F."/>
            <person name="Pallen M.J."/>
        </authorList>
    </citation>
    <scope>NUCLEOTIDE SEQUENCE</scope>
    <source>
        <strain evidence="2">ChiHjej12B11-14209</strain>
    </source>
</reference>
<evidence type="ECO:0000313" key="2">
    <source>
        <dbReference type="EMBL" id="HIZ45462.1"/>
    </source>
</evidence>
<dbReference type="EMBL" id="DXBM01000007">
    <property type="protein sequence ID" value="HIZ45462.1"/>
    <property type="molecule type" value="Genomic_DNA"/>
</dbReference>
<comment type="similarity">
    <text evidence="1">Belongs to the phD/YefM antitoxin family.</text>
</comment>
<proteinExistence type="inferred from homology"/>
<dbReference type="SUPFAM" id="SSF143120">
    <property type="entry name" value="YefM-like"/>
    <property type="match status" value="1"/>
</dbReference>
<accession>A0A9D2EXJ4</accession>
<name>A0A9D2EXJ4_9ACTN</name>
<evidence type="ECO:0000313" key="3">
    <source>
        <dbReference type="Proteomes" id="UP000824062"/>
    </source>
</evidence>
<dbReference type="Proteomes" id="UP000824062">
    <property type="component" value="Unassembled WGS sequence"/>
</dbReference>